<keyword evidence="1" id="KW-0812">Transmembrane</keyword>
<feature type="transmembrane region" description="Helical" evidence="1">
    <location>
        <begin position="12"/>
        <end position="34"/>
    </location>
</feature>
<comment type="caution">
    <text evidence="2">The sequence shown here is derived from an EMBL/GenBank/DDBJ whole genome shotgun (WGS) entry which is preliminary data.</text>
</comment>
<name>A0ABX2RMY8_9ACTN</name>
<keyword evidence="3" id="KW-1185">Reference proteome</keyword>
<feature type="transmembrane region" description="Helical" evidence="1">
    <location>
        <begin position="46"/>
        <end position="66"/>
    </location>
</feature>
<feature type="transmembrane region" description="Helical" evidence="1">
    <location>
        <begin position="78"/>
        <end position="99"/>
    </location>
</feature>
<organism evidence="2 3">
    <name type="scientific">Micromonospora purpureochromogenes</name>
    <dbReference type="NCBI Taxonomy" id="47872"/>
    <lineage>
        <taxon>Bacteria</taxon>
        <taxon>Bacillati</taxon>
        <taxon>Actinomycetota</taxon>
        <taxon>Actinomycetes</taxon>
        <taxon>Micromonosporales</taxon>
        <taxon>Micromonosporaceae</taxon>
        <taxon>Micromonospora</taxon>
    </lineage>
</organism>
<protein>
    <submittedName>
        <fullName evidence="2">Uncharacterized protein</fullName>
    </submittedName>
</protein>
<dbReference type="Proteomes" id="UP000631553">
    <property type="component" value="Unassembled WGS sequence"/>
</dbReference>
<keyword evidence="1" id="KW-0472">Membrane</keyword>
<gene>
    <name evidence="2" type="ORF">HDA35_002347</name>
</gene>
<evidence type="ECO:0000313" key="2">
    <source>
        <dbReference type="EMBL" id="NYF56516.1"/>
    </source>
</evidence>
<accession>A0ABX2RMY8</accession>
<evidence type="ECO:0000313" key="3">
    <source>
        <dbReference type="Proteomes" id="UP000631553"/>
    </source>
</evidence>
<dbReference type="RefSeq" id="WP_179802806.1">
    <property type="nucleotide sequence ID" value="NZ_JACCCQ010000001.1"/>
</dbReference>
<proteinExistence type="predicted"/>
<sequence>MQAQTTSSRPWWTGLCVPGYLLAAHAVVVVLLALNSDWLSGLYMSIYVLPVFLGAAPVAWLTLAMTHRSPWFKPRLDALLAAGLGLLVSSLLLGAAVLWPR</sequence>
<keyword evidence="1" id="KW-1133">Transmembrane helix</keyword>
<reference evidence="2 3" key="1">
    <citation type="submission" date="2020-07" db="EMBL/GenBank/DDBJ databases">
        <title>Sequencing the genomes of 1000 actinobacteria strains.</title>
        <authorList>
            <person name="Klenk H.-P."/>
        </authorList>
    </citation>
    <scope>NUCLEOTIDE SEQUENCE [LARGE SCALE GENOMIC DNA]</scope>
    <source>
        <strain evidence="2 3">DSM 43814</strain>
    </source>
</reference>
<evidence type="ECO:0000256" key="1">
    <source>
        <dbReference type="SAM" id="Phobius"/>
    </source>
</evidence>
<dbReference type="EMBL" id="JACCCQ010000001">
    <property type="protein sequence ID" value="NYF56516.1"/>
    <property type="molecule type" value="Genomic_DNA"/>
</dbReference>